<organism evidence="2 3">
    <name type="scientific">Plasmodium vinckei petteri</name>
    <dbReference type="NCBI Taxonomy" id="138298"/>
    <lineage>
        <taxon>Eukaryota</taxon>
        <taxon>Sar</taxon>
        <taxon>Alveolata</taxon>
        <taxon>Apicomplexa</taxon>
        <taxon>Aconoidasida</taxon>
        <taxon>Haemosporida</taxon>
        <taxon>Plasmodiidae</taxon>
        <taxon>Plasmodium</taxon>
        <taxon>Plasmodium (Vinckeia)</taxon>
    </lineage>
</organism>
<reference evidence="2 3" key="1">
    <citation type="submission" date="2020-08" db="EMBL/GenBank/DDBJ databases">
        <authorList>
            <person name="Ramaprasad A."/>
        </authorList>
    </citation>
    <scope>NUCLEOTIDE SEQUENCE [LARGE SCALE GENOMIC DNA]</scope>
</reference>
<evidence type="ECO:0000313" key="3">
    <source>
        <dbReference type="Proteomes" id="UP000515268"/>
    </source>
</evidence>
<feature type="transmembrane region" description="Helical" evidence="1">
    <location>
        <begin position="254"/>
        <end position="272"/>
    </location>
</feature>
<dbReference type="NCBIfam" id="TIGR01590">
    <property type="entry name" value="yir-bir-cir_Pla"/>
    <property type="match status" value="1"/>
</dbReference>
<dbReference type="Proteomes" id="UP000515268">
    <property type="component" value="Chromosome PVPCR_11"/>
</dbReference>
<keyword evidence="1" id="KW-0472">Membrane</keyword>
<dbReference type="VEuPathDB" id="PlasmoDB:PVPCR_1104880"/>
<sequence>MSKAVCRIINHANGIIRFDSNSQNYTLSGGGFDEYCPPVEGNETGKCNNNDQKVSSAFMGLINMLIGNNNENIESGKLAEYAILWLSYKIQQYEKTKTTILKDFFTKNIETNTHYNEKITNCEGNTTNKEFIDKKKYLMNMDIKDISNFYEAFEILCKMYNACNENTKKCTNFLGKAKEFAEKYNKLNNDSNNKSDSYKNVLYSLSTDYNNFKKYCAENNDDCKDNSSFPKIEIAPGPFENFEATSGSSIASKLIPVLLIFSAIPVFLGIAYKTIFKRKDKKNKEGNESLYMIRRLAIIPGTIIVIDIC</sequence>
<keyword evidence="3" id="KW-1185">Reference proteome</keyword>
<name>A0A6V7T6Y7_PLAVN</name>
<dbReference type="Pfam" id="PF06022">
    <property type="entry name" value="Cir_Bir_Yir"/>
    <property type="match status" value="1"/>
</dbReference>
<evidence type="ECO:0000256" key="1">
    <source>
        <dbReference type="SAM" id="Phobius"/>
    </source>
</evidence>
<accession>A0A6V7T6Y7</accession>
<protein>
    <submittedName>
        <fullName evidence="2">CIR protein PIR protein</fullName>
    </submittedName>
</protein>
<dbReference type="AlphaFoldDB" id="A0A6V7T6Y7"/>
<dbReference type="EMBL" id="LR865416">
    <property type="protein sequence ID" value="CAD2109169.1"/>
    <property type="molecule type" value="Genomic_DNA"/>
</dbReference>
<proteinExistence type="predicted"/>
<keyword evidence="1" id="KW-1133">Transmembrane helix</keyword>
<gene>
    <name evidence="2" type="ORF">PVPCR_1104880</name>
</gene>
<keyword evidence="1" id="KW-0812">Transmembrane</keyword>
<dbReference type="OrthoDB" id="373137at2759"/>
<dbReference type="InterPro" id="IPR006477">
    <property type="entry name" value="Yir_bir_cir"/>
</dbReference>
<evidence type="ECO:0000313" key="2">
    <source>
        <dbReference type="EMBL" id="CAD2109169.1"/>
    </source>
</evidence>